<evidence type="ECO:0000256" key="1">
    <source>
        <dbReference type="SAM" id="MobiDB-lite"/>
    </source>
</evidence>
<dbReference type="InterPro" id="IPR040008">
    <property type="entry name" value="Ribosomal_mL46"/>
</dbReference>
<gene>
    <name evidence="2" type="ORF">CTOB1V02_LOCUS7060</name>
</gene>
<dbReference type="GO" id="GO:0005762">
    <property type="term" value="C:mitochondrial large ribosomal subunit"/>
    <property type="evidence" value="ECO:0007669"/>
    <property type="project" value="TreeGrafter"/>
</dbReference>
<dbReference type="GO" id="GO:0003735">
    <property type="term" value="F:structural constituent of ribosome"/>
    <property type="evidence" value="ECO:0007669"/>
    <property type="project" value="InterPro"/>
</dbReference>
<feature type="region of interest" description="Disordered" evidence="1">
    <location>
        <begin position="270"/>
        <end position="303"/>
    </location>
</feature>
<proteinExistence type="predicted"/>
<name>A0A7R8WDW8_9CRUS</name>
<evidence type="ECO:0000313" key="2">
    <source>
        <dbReference type="EMBL" id="CAD7229187.1"/>
    </source>
</evidence>
<dbReference type="EMBL" id="OB661921">
    <property type="protein sequence ID" value="CAD7229187.1"/>
    <property type="molecule type" value="Genomic_DNA"/>
</dbReference>
<organism evidence="2">
    <name type="scientific">Cyprideis torosa</name>
    <dbReference type="NCBI Taxonomy" id="163714"/>
    <lineage>
        <taxon>Eukaryota</taxon>
        <taxon>Metazoa</taxon>
        <taxon>Ecdysozoa</taxon>
        <taxon>Arthropoda</taxon>
        <taxon>Crustacea</taxon>
        <taxon>Oligostraca</taxon>
        <taxon>Ostracoda</taxon>
        <taxon>Podocopa</taxon>
        <taxon>Podocopida</taxon>
        <taxon>Cytherocopina</taxon>
        <taxon>Cytheroidea</taxon>
        <taxon>Cytherideidae</taxon>
        <taxon>Cyprideis</taxon>
    </lineage>
</organism>
<reference evidence="2" key="1">
    <citation type="submission" date="2020-11" db="EMBL/GenBank/DDBJ databases">
        <authorList>
            <person name="Tran Van P."/>
        </authorList>
    </citation>
    <scope>NUCLEOTIDE SEQUENCE</scope>
</reference>
<dbReference type="OrthoDB" id="194611at2759"/>
<feature type="compositionally biased region" description="Low complexity" evidence="1">
    <location>
        <begin position="292"/>
        <end position="303"/>
    </location>
</feature>
<dbReference type="PANTHER" id="PTHR13124">
    <property type="entry name" value="39S RIBOSOMAL PROTEIN L46, MITOCHONDRIAL PRECURSOR-RELATED"/>
    <property type="match status" value="1"/>
</dbReference>
<dbReference type="AlphaFoldDB" id="A0A7R8WDW8"/>
<dbReference type="PANTHER" id="PTHR13124:SF12">
    <property type="entry name" value="LARGE RIBOSOMAL SUBUNIT PROTEIN ML46"/>
    <property type="match status" value="1"/>
</dbReference>
<accession>A0A7R8WDW8</accession>
<dbReference type="Gene3D" id="3.90.79.10">
    <property type="entry name" value="Nucleoside Triphosphate Pyrophosphohydrolase"/>
    <property type="match status" value="1"/>
</dbReference>
<sequence length="313" mass="34813">MSRQLSPLESSIKELFSTLEIQKSKKSDHEMQKERDTRLTPEAIAAEQELKLDNLRTPGTPAIKAKADDKVSTAQDREDQWQDEFNEFTLPPVPVRPGYDDSRLYLLVQNNDNWRLPHEPWRKDDRSLRDTAERLLTDIVEPNDVPRILILGNAPFGFHKFKYPTTSAEGALGAKVFFYKARVSPLSCDKPQTLLDSPAPLFPRDEHQDFIDEMTRQRALRGKPPSDCRLVAATGATPRAAHVPPPAQAPGATPGYGTISFRVMAATGVHPQGKPQRQPAHAHGTTHGYGTVSSSPPDSVSAPPWLSFILKSK</sequence>
<protein>
    <submittedName>
        <fullName evidence="2">Uncharacterized protein</fullName>
    </submittedName>
</protein>